<feature type="compositionally biased region" description="Polar residues" evidence="2">
    <location>
        <begin position="1"/>
        <end position="12"/>
    </location>
</feature>
<keyword evidence="3" id="KW-0472">Membrane</keyword>
<feature type="region of interest" description="Disordered" evidence="2">
    <location>
        <begin position="1"/>
        <end position="37"/>
    </location>
</feature>
<protein>
    <submittedName>
        <fullName evidence="4">Uncharacterized protein</fullName>
    </submittedName>
</protein>
<gene>
    <name evidence="4" type="ORF">HMPREF9233_00645</name>
</gene>
<feature type="coiled-coil region" evidence="1">
    <location>
        <begin position="311"/>
        <end position="342"/>
    </location>
</feature>
<reference evidence="4 5" key="1">
    <citation type="submission" date="2012-09" db="EMBL/GenBank/DDBJ databases">
        <title>The Genome Sequence of Actinobaculum massiliae ACS-171-V-COL2.</title>
        <authorList>
            <consortium name="The Broad Institute Genome Sequencing Platform"/>
            <person name="Earl A."/>
            <person name="Ward D."/>
            <person name="Feldgarden M."/>
            <person name="Gevers D."/>
            <person name="Saerens B."/>
            <person name="Vaneechoutte M."/>
            <person name="Walker B."/>
            <person name="Young S.K."/>
            <person name="Zeng Q."/>
            <person name="Gargeya S."/>
            <person name="Fitzgerald M."/>
            <person name="Haas B."/>
            <person name="Abouelleil A."/>
            <person name="Alvarado L."/>
            <person name="Arachchi H.M."/>
            <person name="Berlin A."/>
            <person name="Chapman S.B."/>
            <person name="Goldberg J."/>
            <person name="Griggs A."/>
            <person name="Gujja S."/>
            <person name="Hansen M."/>
            <person name="Howarth C."/>
            <person name="Imamovic A."/>
            <person name="Larimer J."/>
            <person name="McCowen C."/>
            <person name="Montmayeur A."/>
            <person name="Murphy C."/>
            <person name="Neiman D."/>
            <person name="Pearson M."/>
            <person name="Priest M."/>
            <person name="Roberts A."/>
            <person name="Saif S."/>
            <person name="Shea T."/>
            <person name="Sisk P."/>
            <person name="Sykes S."/>
            <person name="Wortman J."/>
            <person name="Nusbaum C."/>
            <person name="Birren B."/>
        </authorList>
    </citation>
    <scope>NUCLEOTIDE SEQUENCE [LARGE SCALE GENOMIC DNA]</scope>
    <source>
        <strain evidence="5">ACS-171-V-Col2</strain>
    </source>
</reference>
<dbReference type="HOGENOM" id="CLU_063844_0_0_11"/>
<feature type="transmembrane region" description="Helical" evidence="3">
    <location>
        <begin position="346"/>
        <end position="366"/>
    </location>
</feature>
<name>K9EGU4_9ACTO</name>
<evidence type="ECO:0000256" key="2">
    <source>
        <dbReference type="SAM" id="MobiDB-lite"/>
    </source>
</evidence>
<keyword evidence="1" id="KW-0175">Coiled coil</keyword>
<dbReference type="EMBL" id="AGWL01000002">
    <property type="protein sequence ID" value="EKU95858.1"/>
    <property type="molecule type" value="Genomic_DNA"/>
</dbReference>
<proteinExistence type="predicted"/>
<feature type="transmembrane region" description="Helical" evidence="3">
    <location>
        <begin position="132"/>
        <end position="157"/>
    </location>
</feature>
<dbReference type="eggNOG" id="COG4694">
    <property type="taxonomic scope" value="Bacteria"/>
</dbReference>
<sequence>MTSEDSQRNSAPRAQVHAPVARTEAAAHTEPENNKPGWRAALVGADERGKTANASWGSIFVGVAVTLATMLVLSFLGTALGLGIFDLESGKPFQGVGVGLGIWLVLTIVISFGLGGYVAGTLAVRAGLLHGLATFATAVLVLFAAIALGLSSLFGALGNIVGGTASTLGSGASSLASAVGDGIGSVVDTVSDHVDVDGNQVQQQTEDILRGTGVEELQPEYLQNQVSEASDEVTNAAKELVVHPENYEQILNDLGDSLGARAEKIGDSIDRDAIARSVEQNTDLTGPEAQQATDNAYEAVEKGTQAVKDGLESAQEAIPQAVEDAKQMVDEAKATINDATSAIAGASVWIFVALVLAAVLTAFAGAAGSRTVAARNVEGELETSPRRRAI</sequence>
<evidence type="ECO:0000256" key="1">
    <source>
        <dbReference type="SAM" id="Coils"/>
    </source>
</evidence>
<dbReference type="Proteomes" id="UP000009888">
    <property type="component" value="Unassembled WGS sequence"/>
</dbReference>
<keyword evidence="3" id="KW-1133">Transmembrane helix</keyword>
<evidence type="ECO:0000256" key="3">
    <source>
        <dbReference type="SAM" id="Phobius"/>
    </source>
</evidence>
<dbReference type="PATRIC" id="fig|883066.3.peg.662"/>
<organism evidence="4 5">
    <name type="scientific">Actinobaculum massiliense ACS-171-V-Col2</name>
    <dbReference type="NCBI Taxonomy" id="883066"/>
    <lineage>
        <taxon>Bacteria</taxon>
        <taxon>Bacillati</taxon>
        <taxon>Actinomycetota</taxon>
        <taxon>Actinomycetes</taxon>
        <taxon>Actinomycetales</taxon>
        <taxon>Actinomycetaceae</taxon>
        <taxon>Actinobaculum</taxon>
    </lineage>
</organism>
<feature type="transmembrane region" description="Helical" evidence="3">
    <location>
        <begin position="58"/>
        <end position="85"/>
    </location>
</feature>
<comment type="caution">
    <text evidence="4">The sequence shown here is derived from an EMBL/GenBank/DDBJ whole genome shotgun (WGS) entry which is preliminary data.</text>
</comment>
<keyword evidence="3" id="KW-0812">Transmembrane</keyword>
<evidence type="ECO:0000313" key="5">
    <source>
        <dbReference type="Proteomes" id="UP000009888"/>
    </source>
</evidence>
<feature type="transmembrane region" description="Helical" evidence="3">
    <location>
        <begin position="97"/>
        <end position="120"/>
    </location>
</feature>
<keyword evidence="5" id="KW-1185">Reference proteome</keyword>
<dbReference type="AlphaFoldDB" id="K9EGU4"/>
<dbReference type="STRING" id="202789.GCA_001457435_01487"/>
<evidence type="ECO:0000313" key="4">
    <source>
        <dbReference type="EMBL" id="EKU95858.1"/>
    </source>
</evidence>
<accession>K9EGU4</accession>